<accession>A0ABT7LQ35</accession>
<feature type="transmembrane region" description="Helical" evidence="1">
    <location>
        <begin position="149"/>
        <end position="166"/>
    </location>
</feature>
<feature type="transmembrane region" description="Helical" evidence="1">
    <location>
        <begin position="172"/>
        <end position="193"/>
    </location>
</feature>
<dbReference type="PANTHER" id="PTHR37810:SF5">
    <property type="entry name" value="IMMUNITY PROTEIN SDPI"/>
    <property type="match status" value="1"/>
</dbReference>
<name>A0ABT7LQ35_9STRE</name>
<protein>
    <submittedName>
        <fullName evidence="3">DUF1648 domain-containing protein</fullName>
    </submittedName>
</protein>
<feature type="transmembrane region" description="Helical" evidence="1">
    <location>
        <begin position="12"/>
        <end position="28"/>
    </location>
</feature>
<reference evidence="3 4" key="1">
    <citation type="submission" date="2023-06" db="EMBL/GenBank/DDBJ databases">
        <title>A potential novel species of Streptococcus isolated from human milk sample.</title>
        <authorList>
            <person name="Nguyen H.V."/>
            <person name="Trinh A.T.V."/>
            <person name="Hoang A.T.L."/>
            <person name="Bui L.N.H."/>
            <person name="Tran Q.T.L."/>
            <person name="Trinh T."/>
        </authorList>
    </citation>
    <scope>NUCLEOTIDE SEQUENCE [LARGE SCALE GENOMIC DNA]</scope>
    <source>
        <strain evidence="3 4">VTCC 12812</strain>
    </source>
</reference>
<keyword evidence="1" id="KW-0812">Transmembrane</keyword>
<evidence type="ECO:0000313" key="3">
    <source>
        <dbReference type="EMBL" id="MDL5042749.1"/>
    </source>
</evidence>
<dbReference type="InterPro" id="IPR012867">
    <property type="entry name" value="DUF1648"/>
</dbReference>
<proteinExistence type="predicted"/>
<keyword evidence="4" id="KW-1185">Reference proteome</keyword>
<gene>
    <name evidence="3" type="ORF">QRD39_01320</name>
</gene>
<feature type="transmembrane region" description="Helical" evidence="1">
    <location>
        <begin position="81"/>
        <end position="102"/>
    </location>
</feature>
<keyword evidence="1" id="KW-0472">Membrane</keyword>
<dbReference type="PANTHER" id="PTHR37810">
    <property type="entry name" value="IMMUNITY PROTEIN SDPI"/>
    <property type="match status" value="1"/>
</dbReference>
<organism evidence="3 4">
    <name type="scientific">Streptococcus raffinosi</name>
    <dbReference type="NCBI Taxonomy" id="3053355"/>
    <lineage>
        <taxon>Bacteria</taxon>
        <taxon>Bacillati</taxon>
        <taxon>Bacillota</taxon>
        <taxon>Bacilli</taxon>
        <taxon>Lactobacillales</taxon>
        <taxon>Streptococcaceae</taxon>
        <taxon>Streptococcus</taxon>
    </lineage>
</organism>
<comment type="caution">
    <text evidence="3">The sequence shown here is derived from an EMBL/GenBank/DDBJ whole genome shotgun (WGS) entry which is preliminary data.</text>
</comment>
<dbReference type="Pfam" id="PF07853">
    <property type="entry name" value="DUF1648"/>
    <property type="match status" value="1"/>
</dbReference>
<sequence length="201" mass="22562">MKNNMQRVVGNIVILTPVIVGLALYQQLPNRVAIHFNVEEQANGFMDRNLAIVVLPFIALVIYNLLFSYFKQISILFLKEFMLWLIPIFSVVIQGLILTFALGGQIQVRLTVIWLVALIFLVIGNYLPKSVGLATKNQNEISKSVARKLGYLMVTMSLALLISLCFNPYITIIILGVFVVLILSVLVANFRYLSKGCKNDV</sequence>
<evidence type="ECO:0000256" key="1">
    <source>
        <dbReference type="SAM" id="Phobius"/>
    </source>
</evidence>
<evidence type="ECO:0000259" key="2">
    <source>
        <dbReference type="Pfam" id="PF07853"/>
    </source>
</evidence>
<evidence type="ECO:0000313" key="4">
    <source>
        <dbReference type="Proteomes" id="UP001529255"/>
    </source>
</evidence>
<dbReference type="RefSeq" id="WP_285955382.1">
    <property type="nucleotide sequence ID" value="NZ_JASUZV010000001.1"/>
</dbReference>
<dbReference type="Proteomes" id="UP001529255">
    <property type="component" value="Unassembled WGS sequence"/>
</dbReference>
<feature type="transmembrane region" description="Helical" evidence="1">
    <location>
        <begin position="108"/>
        <end position="128"/>
    </location>
</feature>
<keyword evidence="1" id="KW-1133">Transmembrane helix</keyword>
<feature type="domain" description="DUF1648" evidence="2">
    <location>
        <begin position="12"/>
        <end position="59"/>
    </location>
</feature>
<feature type="transmembrane region" description="Helical" evidence="1">
    <location>
        <begin position="48"/>
        <end position="69"/>
    </location>
</feature>
<dbReference type="EMBL" id="JASUZV010000001">
    <property type="protein sequence ID" value="MDL5042749.1"/>
    <property type="molecule type" value="Genomic_DNA"/>
</dbReference>